<feature type="repeat" description="PPR" evidence="3">
    <location>
        <begin position="416"/>
        <end position="450"/>
    </location>
</feature>
<evidence type="ECO:0000256" key="3">
    <source>
        <dbReference type="PROSITE-ProRule" id="PRU00708"/>
    </source>
</evidence>
<dbReference type="PANTHER" id="PTHR47938:SF46">
    <property type="entry name" value="PENTACOTRIPEPTIDE-REPEAT REGION OF PRORP DOMAIN-CONTAINING PROTEIN"/>
    <property type="match status" value="1"/>
</dbReference>
<evidence type="ECO:0000256" key="2">
    <source>
        <dbReference type="ARBA" id="ARBA00022737"/>
    </source>
</evidence>
<evidence type="ECO:0008006" key="6">
    <source>
        <dbReference type="Google" id="ProtNLM"/>
    </source>
</evidence>
<feature type="repeat" description="PPR" evidence="3">
    <location>
        <begin position="244"/>
        <end position="278"/>
    </location>
</feature>
<dbReference type="EMBL" id="JABTTQ020000010">
    <property type="protein sequence ID" value="KAK6147840.1"/>
    <property type="molecule type" value="Genomic_DNA"/>
</dbReference>
<name>A0ABR0WP93_REHGL</name>
<reference evidence="4 5" key="1">
    <citation type="journal article" date="2021" name="Comput. Struct. Biotechnol. J.">
        <title>De novo genome assembly of the potent medicinal plant Rehmannia glutinosa using nanopore technology.</title>
        <authorList>
            <person name="Ma L."/>
            <person name="Dong C."/>
            <person name="Song C."/>
            <person name="Wang X."/>
            <person name="Zheng X."/>
            <person name="Niu Y."/>
            <person name="Chen S."/>
            <person name="Feng W."/>
        </authorList>
    </citation>
    <scope>NUCLEOTIDE SEQUENCE [LARGE SCALE GENOMIC DNA]</scope>
    <source>
        <strain evidence="4">DH-2019</strain>
    </source>
</reference>
<protein>
    <recommendedName>
        <fullName evidence="6">Pentatricopeptide repeat-containing protein</fullName>
    </recommendedName>
</protein>
<organism evidence="4 5">
    <name type="scientific">Rehmannia glutinosa</name>
    <name type="common">Chinese foxglove</name>
    <dbReference type="NCBI Taxonomy" id="99300"/>
    <lineage>
        <taxon>Eukaryota</taxon>
        <taxon>Viridiplantae</taxon>
        <taxon>Streptophyta</taxon>
        <taxon>Embryophyta</taxon>
        <taxon>Tracheophyta</taxon>
        <taxon>Spermatophyta</taxon>
        <taxon>Magnoliopsida</taxon>
        <taxon>eudicotyledons</taxon>
        <taxon>Gunneridae</taxon>
        <taxon>Pentapetalae</taxon>
        <taxon>asterids</taxon>
        <taxon>lamiids</taxon>
        <taxon>Lamiales</taxon>
        <taxon>Orobanchaceae</taxon>
        <taxon>Rehmannieae</taxon>
        <taxon>Rehmannia</taxon>
    </lineage>
</organism>
<evidence type="ECO:0000313" key="5">
    <source>
        <dbReference type="Proteomes" id="UP001318860"/>
    </source>
</evidence>
<keyword evidence="5" id="KW-1185">Reference proteome</keyword>
<evidence type="ECO:0000256" key="1">
    <source>
        <dbReference type="ARBA" id="ARBA00007626"/>
    </source>
</evidence>
<comment type="caution">
    <text evidence="4">The sequence shown here is derived from an EMBL/GenBank/DDBJ whole genome shotgun (WGS) entry which is preliminary data.</text>
</comment>
<sequence length="503" mass="59170">MSSYSYLIDFHFLSINPPKSNLSQLMLSSITSKIHYFRLRHCVHLSHLQIFLFYHASPHKNPPFASKPMPNPIQNHPKSNLFASPATTHFHYPDFQPATVIETLNCYANDWKLALEFFNWVETQSGFQHTTQTLNRIIDILGKFFEFDIAWNLIEKMRENPYSSPDHTTFRVLFKRYISAHLVKEAIDTFCKLKEYNLRDETSFSNLIDALCEYKHVIEAEELCFKKNWGNEFGGDFFGFNVENTKIHNIVLRGWFKMEWWRKCREFWDEMDKKGVKKDLYSYSIYMDIQCKSGKPWKAVKLYKEMRKKGIKLDVVAYNTVIRAIGISEGVDVAMRLYKEMIELHCEPNVVTFNTIVKLLCENGRYREAHKVFDLMTKKGCEPNIVTYHCIFMCLEKPREILKLFDRMIESGVRPRMDTYVMLMRKFGRWGFLRPVLLVWKKMEEHGLSPDECAYNALIDVLLQKGLVDMARKYDEEMLLKGLSAKPRAKLQAKMDDEGSCDG</sequence>
<dbReference type="Gene3D" id="1.25.40.10">
    <property type="entry name" value="Tetratricopeptide repeat domain"/>
    <property type="match status" value="3"/>
</dbReference>
<dbReference type="PROSITE" id="PS51375">
    <property type="entry name" value="PPR"/>
    <property type="match status" value="6"/>
</dbReference>
<comment type="similarity">
    <text evidence="1">Belongs to the PPR family. P subfamily.</text>
</comment>
<feature type="repeat" description="PPR" evidence="3">
    <location>
        <begin position="349"/>
        <end position="383"/>
    </location>
</feature>
<dbReference type="NCBIfam" id="TIGR00756">
    <property type="entry name" value="PPR"/>
    <property type="match status" value="5"/>
</dbReference>
<proteinExistence type="inferred from homology"/>
<gene>
    <name evidence="4" type="ORF">DH2020_018752</name>
</gene>
<dbReference type="Pfam" id="PF13041">
    <property type="entry name" value="PPR_2"/>
    <property type="match status" value="2"/>
</dbReference>
<feature type="repeat" description="PPR" evidence="3">
    <location>
        <begin position="279"/>
        <end position="313"/>
    </location>
</feature>
<dbReference type="InterPro" id="IPR002885">
    <property type="entry name" value="PPR_rpt"/>
</dbReference>
<dbReference type="Pfam" id="PF01535">
    <property type="entry name" value="PPR"/>
    <property type="match status" value="4"/>
</dbReference>
<feature type="repeat" description="PPR" evidence="3">
    <location>
        <begin position="451"/>
        <end position="485"/>
    </location>
</feature>
<feature type="repeat" description="PPR" evidence="3">
    <location>
        <begin position="314"/>
        <end position="348"/>
    </location>
</feature>
<dbReference type="Proteomes" id="UP001318860">
    <property type="component" value="Unassembled WGS sequence"/>
</dbReference>
<dbReference type="InterPro" id="IPR011990">
    <property type="entry name" value="TPR-like_helical_dom_sf"/>
</dbReference>
<keyword evidence="2" id="KW-0677">Repeat</keyword>
<accession>A0ABR0WP93</accession>
<dbReference type="PANTHER" id="PTHR47938">
    <property type="entry name" value="RESPIRATORY COMPLEX I CHAPERONE (CIA84), PUTATIVE (AFU_ORTHOLOGUE AFUA_2G06020)-RELATED"/>
    <property type="match status" value="1"/>
</dbReference>
<evidence type="ECO:0000313" key="4">
    <source>
        <dbReference type="EMBL" id="KAK6147840.1"/>
    </source>
</evidence>